<protein>
    <recommendedName>
        <fullName evidence="8">Amino acid transporter transmembrane domain-containing protein</fullName>
    </recommendedName>
</protein>
<evidence type="ECO:0000313" key="10">
    <source>
        <dbReference type="Proteomes" id="UP001286313"/>
    </source>
</evidence>
<feature type="transmembrane region" description="Helical" evidence="7">
    <location>
        <begin position="551"/>
        <end position="573"/>
    </location>
</feature>
<keyword evidence="2" id="KW-0813">Transport</keyword>
<feature type="transmembrane region" description="Helical" evidence="7">
    <location>
        <begin position="294"/>
        <end position="313"/>
    </location>
</feature>
<keyword evidence="5 7" id="KW-0472">Membrane</keyword>
<evidence type="ECO:0000256" key="3">
    <source>
        <dbReference type="ARBA" id="ARBA00022692"/>
    </source>
</evidence>
<keyword evidence="4 7" id="KW-1133">Transmembrane helix</keyword>
<name>A0AAE1FTW9_PETCI</name>
<feature type="domain" description="Amino acid transporter transmembrane" evidence="8">
    <location>
        <begin position="175"/>
        <end position="548"/>
    </location>
</feature>
<feature type="transmembrane region" description="Helical" evidence="7">
    <location>
        <begin position="263"/>
        <end position="282"/>
    </location>
</feature>
<reference evidence="9" key="1">
    <citation type="submission" date="2023-10" db="EMBL/GenBank/DDBJ databases">
        <title>Genome assemblies of two species of porcelain crab, Petrolisthes cinctipes and Petrolisthes manimaculis (Anomura: Porcellanidae).</title>
        <authorList>
            <person name="Angst P."/>
        </authorList>
    </citation>
    <scope>NUCLEOTIDE SEQUENCE</scope>
    <source>
        <strain evidence="9">PB745_01</strain>
        <tissue evidence="9">Gill</tissue>
    </source>
</reference>
<feature type="transmembrane region" description="Helical" evidence="7">
    <location>
        <begin position="484"/>
        <end position="504"/>
    </location>
</feature>
<keyword evidence="10" id="KW-1185">Reference proteome</keyword>
<gene>
    <name evidence="9" type="ORF">Pcinc_015636</name>
</gene>
<evidence type="ECO:0000256" key="5">
    <source>
        <dbReference type="ARBA" id="ARBA00023136"/>
    </source>
</evidence>
<feature type="transmembrane region" description="Helical" evidence="7">
    <location>
        <begin position="445"/>
        <end position="464"/>
    </location>
</feature>
<dbReference type="PANTHER" id="PTHR48017">
    <property type="entry name" value="OS05G0424000 PROTEIN-RELATED"/>
    <property type="match status" value="1"/>
</dbReference>
<accession>A0AAE1FTW9</accession>
<dbReference type="Pfam" id="PF01490">
    <property type="entry name" value="Aa_trans"/>
    <property type="match status" value="1"/>
</dbReference>
<feature type="transmembrane region" description="Helical" evidence="7">
    <location>
        <begin position="511"/>
        <end position="531"/>
    </location>
</feature>
<sequence>MVNIGVGQEVTWEGKRGQETEERNKRGERRREQGREEMEIDERTQRQGMEERKGKERRRGKEKKTRRKGDERRRREQGREKRKGDERRLGDGGERSGGGEEERRERGVEERRERGGDERRERGVEERKEKGGEEMRERGVKERRERGVEERRGRGVEEGQHQGVGGREKNHNKGLSVSLAAFFLVTQVVGGGFVVLPKALAHTGWIGVSIMVMFCLMVSYSGTRLATCWVILEERWPHRYSHRSTQPYVEIADTAFGKHGRCLGIFVVIVGSFGPNTVYLVLTASLLNSLVGELSTCEWVLVTAAVLLPFTWLGTPKDFWQVSVASGIVTTGVCLTILCELLKGSTTNTLRHKHPPHHGHLTATPYTFVLGFATLLFSYGGARGFPTIQNDMEDRTQFWKSVVLGNVVILALYLPIAVTGYAILGHHVPSDILFSLDPHSPTTKAVIVLQILNLLGTYITGFNPTAQGCEDLLMVQKSFGWGRVGVRSGLVALQALVGLAVPLFDRIMTLFGASVVPLATLILPPLVYMKLINMNHEPHWPQRQLPLWEKVVLWELVSVGVLGGVVGTVSAVLDLLKLDTEKKSCFLNFHPS</sequence>
<evidence type="ECO:0000256" key="6">
    <source>
        <dbReference type="SAM" id="MobiDB-lite"/>
    </source>
</evidence>
<feature type="transmembrane region" description="Helical" evidence="7">
    <location>
        <begin position="402"/>
        <end position="424"/>
    </location>
</feature>
<dbReference type="AlphaFoldDB" id="A0AAE1FTW9"/>
<evidence type="ECO:0000256" key="2">
    <source>
        <dbReference type="ARBA" id="ARBA00022448"/>
    </source>
</evidence>
<dbReference type="EMBL" id="JAWQEG010001394">
    <property type="protein sequence ID" value="KAK3879829.1"/>
    <property type="molecule type" value="Genomic_DNA"/>
</dbReference>
<evidence type="ECO:0000313" key="9">
    <source>
        <dbReference type="EMBL" id="KAK3879829.1"/>
    </source>
</evidence>
<feature type="compositionally biased region" description="Basic and acidic residues" evidence="6">
    <location>
        <begin position="68"/>
        <end position="170"/>
    </location>
</feature>
<comment type="caution">
    <text evidence="9">The sequence shown here is derived from an EMBL/GenBank/DDBJ whole genome shotgun (WGS) entry which is preliminary data.</text>
</comment>
<feature type="transmembrane region" description="Helical" evidence="7">
    <location>
        <begin position="208"/>
        <end position="232"/>
    </location>
</feature>
<evidence type="ECO:0000256" key="7">
    <source>
        <dbReference type="SAM" id="Phobius"/>
    </source>
</evidence>
<feature type="compositionally biased region" description="Basic and acidic residues" evidence="6">
    <location>
        <begin position="12"/>
        <end position="54"/>
    </location>
</feature>
<dbReference type="GO" id="GO:0016020">
    <property type="term" value="C:membrane"/>
    <property type="evidence" value="ECO:0007669"/>
    <property type="project" value="UniProtKB-SubCell"/>
</dbReference>
<feature type="transmembrane region" description="Helical" evidence="7">
    <location>
        <begin position="175"/>
        <end position="196"/>
    </location>
</feature>
<feature type="region of interest" description="Disordered" evidence="6">
    <location>
        <begin position="1"/>
        <end position="170"/>
    </location>
</feature>
<dbReference type="InterPro" id="IPR013057">
    <property type="entry name" value="AA_transpt_TM"/>
</dbReference>
<keyword evidence="3 7" id="KW-0812">Transmembrane</keyword>
<feature type="transmembrane region" description="Helical" evidence="7">
    <location>
        <begin position="363"/>
        <end position="382"/>
    </location>
</feature>
<evidence type="ECO:0000256" key="1">
    <source>
        <dbReference type="ARBA" id="ARBA00004370"/>
    </source>
</evidence>
<dbReference type="Proteomes" id="UP001286313">
    <property type="component" value="Unassembled WGS sequence"/>
</dbReference>
<comment type="subcellular location">
    <subcellularLocation>
        <location evidence="1">Membrane</location>
    </subcellularLocation>
</comment>
<organism evidence="9 10">
    <name type="scientific">Petrolisthes cinctipes</name>
    <name type="common">Flat porcelain crab</name>
    <dbReference type="NCBI Taxonomy" id="88211"/>
    <lineage>
        <taxon>Eukaryota</taxon>
        <taxon>Metazoa</taxon>
        <taxon>Ecdysozoa</taxon>
        <taxon>Arthropoda</taxon>
        <taxon>Crustacea</taxon>
        <taxon>Multicrustacea</taxon>
        <taxon>Malacostraca</taxon>
        <taxon>Eumalacostraca</taxon>
        <taxon>Eucarida</taxon>
        <taxon>Decapoda</taxon>
        <taxon>Pleocyemata</taxon>
        <taxon>Anomura</taxon>
        <taxon>Galatheoidea</taxon>
        <taxon>Porcellanidae</taxon>
        <taxon>Petrolisthes</taxon>
    </lineage>
</organism>
<feature type="compositionally biased region" description="Basic residues" evidence="6">
    <location>
        <begin position="55"/>
        <end position="67"/>
    </location>
</feature>
<proteinExistence type="predicted"/>
<feature type="transmembrane region" description="Helical" evidence="7">
    <location>
        <begin position="319"/>
        <end position="342"/>
    </location>
</feature>
<evidence type="ECO:0000256" key="4">
    <source>
        <dbReference type="ARBA" id="ARBA00022989"/>
    </source>
</evidence>
<evidence type="ECO:0000259" key="8">
    <source>
        <dbReference type="Pfam" id="PF01490"/>
    </source>
</evidence>